<keyword evidence="3" id="KW-1185">Reference proteome</keyword>
<evidence type="ECO:0000313" key="3">
    <source>
        <dbReference type="Proteomes" id="UP000641932"/>
    </source>
</evidence>
<dbReference type="InterPro" id="IPR046036">
    <property type="entry name" value="DUF5994"/>
</dbReference>
<gene>
    <name evidence="2" type="ORF">GCM10012280_32440</name>
</gene>
<dbReference type="RefSeq" id="WP_189132387.1">
    <property type="nucleotide sequence ID" value="NZ_BMMS01000013.1"/>
</dbReference>
<dbReference type="AlphaFoldDB" id="A0A917ZQ90"/>
<proteinExistence type="predicted"/>
<comment type="caution">
    <text evidence="2">The sequence shown here is derived from an EMBL/GenBank/DDBJ whole genome shotgun (WGS) entry which is preliminary data.</text>
</comment>
<organism evidence="2 3">
    <name type="scientific">Wenjunlia tyrosinilytica</name>
    <dbReference type="NCBI Taxonomy" id="1544741"/>
    <lineage>
        <taxon>Bacteria</taxon>
        <taxon>Bacillati</taxon>
        <taxon>Actinomycetota</taxon>
        <taxon>Actinomycetes</taxon>
        <taxon>Kitasatosporales</taxon>
        <taxon>Streptomycetaceae</taxon>
        <taxon>Wenjunlia</taxon>
    </lineage>
</organism>
<accession>A0A917ZQ90</accession>
<dbReference type="Pfam" id="PF19457">
    <property type="entry name" value="DUF5994"/>
    <property type="match status" value="1"/>
</dbReference>
<name>A0A917ZQ90_9ACTN</name>
<evidence type="ECO:0000313" key="2">
    <source>
        <dbReference type="EMBL" id="GGO89397.1"/>
    </source>
</evidence>
<evidence type="ECO:0000256" key="1">
    <source>
        <dbReference type="SAM" id="MobiDB-lite"/>
    </source>
</evidence>
<reference evidence="2" key="2">
    <citation type="submission" date="2020-09" db="EMBL/GenBank/DDBJ databases">
        <authorList>
            <person name="Sun Q."/>
            <person name="Zhou Y."/>
        </authorList>
    </citation>
    <scope>NUCLEOTIDE SEQUENCE</scope>
    <source>
        <strain evidence="2">CGMCC 4.7201</strain>
    </source>
</reference>
<feature type="compositionally biased region" description="Acidic residues" evidence="1">
    <location>
        <begin position="157"/>
        <end position="167"/>
    </location>
</feature>
<dbReference type="Proteomes" id="UP000641932">
    <property type="component" value="Unassembled WGS sequence"/>
</dbReference>
<protein>
    <submittedName>
        <fullName evidence="2">Uncharacterized protein</fullName>
    </submittedName>
</protein>
<reference evidence="2" key="1">
    <citation type="journal article" date="2014" name="Int. J. Syst. Evol. Microbiol.">
        <title>Complete genome sequence of Corynebacterium casei LMG S-19264T (=DSM 44701T), isolated from a smear-ripened cheese.</title>
        <authorList>
            <consortium name="US DOE Joint Genome Institute (JGI-PGF)"/>
            <person name="Walter F."/>
            <person name="Albersmeier A."/>
            <person name="Kalinowski J."/>
            <person name="Ruckert C."/>
        </authorList>
    </citation>
    <scope>NUCLEOTIDE SEQUENCE</scope>
    <source>
        <strain evidence="2">CGMCC 4.7201</strain>
    </source>
</reference>
<feature type="region of interest" description="Disordered" evidence="1">
    <location>
        <begin position="152"/>
        <end position="230"/>
    </location>
</feature>
<feature type="compositionally biased region" description="Polar residues" evidence="1">
    <location>
        <begin position="182"/>
        <end position="195"/>
    </location>
</feature>
<dbReference type="EMBL" id="BMMS01000013">
    <property type="protein sequence ID" value="GGO89397.1"/>
    <property type="molecule type" value="Genomic_DNA"/>
</dbReference>
<sequence length="230" mass="24244">MTMIIERSSTVRERVSSPPAARLSWKPAEAARGLLDGAWWPRSRDLTAELPALIDAMERLGRRVTRVTVNPACWPVVPRKVPIGGRLLHVGWFTKEQDPHKLMLLSYTGGRWDLLVVPPQTGAAAAARLMFAAVDPLRPGLTASRLISDEADHEAGAADEADHEADEADHKAEEDSGEDSNGDSNGDSVNAATGASGSGPGEEDEWEGEGGAAPSSLGKPAGPASPAQGM</sequence>